<evidence type="ECO:0000313" key="5">
    <source>
        <dbReference type="Proteomes" id="UP000015347"/>
    </source>
</evidence>
<dbReference type="Pfam" id="PF04324">
    <property type="entry name" value="Fer2_BFD"/>
    <property type="match status" value="1"/>
</dbReference>
<dbReference type="InterPro" id="IPR023753">
    <property type="entry name" value="FAD/NAD-binding_dom"/>
</dbReference>
<dbReference type="STRING" id="1123237.Salmuc_03853"/>
<dbReference type="InterPro" id="IPR007419">
    <property type="entry name" value="BFD-like_2Fe2S-bd_dom"/>
</dbReference>
<dbReference type="InterPro" id="IPR036188">
    <property type="entry name" value="FAD/NAD-bd_sf"/>
</dbReference>
<keyword evidence="1" id="KW-0560">Oxidoreductase</keyword>
<evidence type="ECO:0000259" key="2">
    <source>
        <dbReference type="Pfam" id="PF04324"/>
    </source>
</evidence>
<dbReference type="Gene3D" id="3.50.50.60">
    <property type="entry name" value="FAD/NAD(P)-binding domain"/>
    <property type="match status" value="2"/>
</dbReference>
<feature type="domain" description="FAD/NAD(P)-binding" evidence="3">
    <location>
        <begin position="4"/>
        <end position="317"/>
    </location>
</feature>
<dbReference type="PIRSF" id="PIRSF037495">
    <property type="entry name" value="Opine_OX_OoxA/HcnB"/>
    <property type="match status" value="1"/>
</dbReference>
<organism evidence="4 5">
    <name type="scientific">Salipiger mucosus DSM 16094</name>
    <dbReference type="NCBI Taxonomy" id="1123237"/>
    <lineage>
        <taxon>Bacteria</taxon>
        <taxon>Pseudomonadati</taxon>
        <taxon>Pseudomonadota</taxon>
        <taxon>Alphaproteobacteria</taxon>
        <taxon>Rhodobacterales</taxon>
        <taxon>Roseobacteraceae</taxon>
        <taxon>Salipiger</taxon>
    </lineage>
</organism>
<evidence type="ECO:0000259" key="3">
    <source>
        <dbReference type="Pfam" id="PF07992"/>
    </source>
</evidence>
<dbReference type="InterPro" id="IPR017224">
    <property type="entry name" value="Opine_Oxase_asu/HCN_bsu"/>
</dbReference>
<dbReference type="SUPFAM" id="SSF51905">
    <property type="entry name" value="FAD/NAD(P)-binding domain"/>
    <property type="match status" value="1"/>
</dbReference>
<keyword evidence="5" id="KW-1185">Reference proteome</keyword>
<reference evidence="5" key="1">
    <citation type="journal article" date="2014" name="Stand. Genomic Sci.">
        <title>Genome sequence of the exopolysaccharide-producing Salipiger mucosus type strain (DSM 16094(T)), a moderately halophilic member of the Roseobacter clade.</title>
        <authorList>
            <person name="Riedel T."/>
            <person name="Spring S."/>
            <person name="Fiebig A."/>
            <person name="Petersen J."/>
            <person name="Kyrpides N.C."/>
            <person name="Goker M."/>
            <person name="Klenk H.P."/>
        </authorList>
    </citation>
    <scope>NUCLEOTIDE SEQUENCE [LARGE SCALE GENOMIC DNA]</scope>
    <source>
        <strain evidence="5">DSM 16094</strain>
    </source>
</reference>
<dbReference type="Proteomes" id="UP000015347">
    <property type="component" value="Unassembled WGS sequence"/>
</dbReference>
<dbReference type="Gene3D" id="1.10.10.1100">
    <property type="entry name" value="BFD-like [2Fe-2S]-binding domain"/>
    <property type="match status" value="1"/>
</dbReference>
<evidence type="ECO:0000256" key="1">
    <source>
        <dbReference type="ARBA" id="ARBA00023002"/>
    </source>
</evidence>
<dbReference type="EMBL" id="APVH01000032">
    <property type="protein sequence ID" value="EPX80536.1"/>
    <property type="molecule type" value="Genomic_DNA"/>
</dbReference>
<dbReference type="InterPro" id="IPR051691">
    <property type="entry name" value="Metab_Enz_Cyan_OpOx_G3PDH"/>
</dbReference>
<dbReference type="OrthoDB" id="9801699at2"/>
<accession>S9QGI9</accession>
<dbReference type="AlphaFoldDB" id="S9QGI9"/>
<dbReference type="RefSeq" id="WP_020039671.1">
    <property type="nucleotide sequence ID" value="NZ_KE557277.1"/>
</dbReference>
<gene>
    <name evidence="4" type="ORF">Salmuc_03853</name>
</gene>
<dbReference type="GO" id="GO:0016491">
    <property type="term" value="F:oxidoreductase activity"/>
    <property type="evidence" value="ECO:0007669"/>
    <property type="project" value="UniProtKB-KW"/>
</dbReference>
<protein>
    <submittedName>
        <fullName evidence="4">BFD-like (2Fe-2S)-binding protein region</fullName>
    </submittedName>
</protein>
<name>S9QGI9_9RHOB</name>
<dbReference type="HOGENOM" id="CLU_030705_1_0_5"/>
<dbReference type="eggNOG" id="COG0446">
    <property type="taxonomic scope" value="Bacteria"/>
</dbReference>
<sequence>MTTDVVIVGAGPAGMAAAIELRALGLSVLVADEQPAPGGQVWRGVERNNATRLAGALGTDYARGEALVRRFRDCGADYRPETQVWQVEEGWKVFLNQGGKASVATARAVLLATGAQERPVPFEGWTLPGVMTVGAAQIMLKSGGFMPQGPVWLRGAGPLPLLYAQQILALGGRIDGIIDTSAPANRAQALRHLPRALRDWRSLAKGARWMRELRRSGIRMVKGVSEVRAEGDERLTHVTWVEDGQPQRAPAALLLTHEGVIPSVHATLSLGCAHDWNAGQRYLAPRLDTWGETTRGGLFVAGDGAGIGGVDAAVARGGLAALGIARRLGDEVDGDKRAAFEADLSRALATRPFLDALYPAPEGRIPDGLMVCRCEEVTAGRIREAAREGAPDPNQVKAATRAGMGPCQGRQCGYTVSRLIAEEHGIEAGHAGFFNIRPPLKPITLGALAALELPEEAE</sequence>
<evidence type="ECO:0000313" key="4">
    <source>
        <dbReference type="EMBL" id="EPX80536.1"/>
    </source>
</evidence>
<dbReference type="PANTHER" id="PTHR42949:SF3">
    <property type="entry name" value="ANAEROBIC GLYCEROL-3-PHOSPHATE DEHYDROGENASE SUBUNIT B"/>
    <property type="match status" value="1"/>
</dbReference>
<comment type="caution">
    <text evidence="4">The sequence shown here is derived from an EMBL/GenBank/DDBJ whole genome shotgun (WGS) entry which is preliminary data.</text>
</comment>
<dbReference type="PANTHER" id="PTHR42949">
    <property type="entry name" value="ANAEROBIC GLYCEROL-3-PHOSPHATE DEHYDROGENASE SUBUNIT B"/>
    <property type="match status" value="1"/>
</dbReference>
<dbReference type="CDD" id="cd19946">
    <property type="entry name" value="GlpA-like_Fer2_BFD-like"/>
    <property type="match status" value="1"/>
</dbReference>
<feature type="domain" description="BFD-like [2Fe-2S]-binding" evidence="2">
    <location>
        <begin position="370"/>
        <end position="422"/>
    </location>
</feature>
<dbReference type="PRINTS" id="PR00368">
    <property type="entry name" value="FADPNR"/>
</dbReference>
<proteinExistence type="predicted"/>
<dbReference type="PRINTS" id="PR00469">
    <property type="entry name" value="PNDRDTASEII"/>
</dbReference>
<dbReference type="InterPro" id="IPR041854">
    <property type="entry name" value="BFD-like_2Fe2S-bd_dom_sf"/>
</dbReference>
<dbReference type="Pfam" id="PF07992">
    <property type="entry name" value="Pyr_redox_2"/>
    <property type="match status" value="1"/>
</dbReference>